<feature type="domain" description="RlmI-like PUA" evidence="5">
    <location>
        <begin position="35"/>
        <end position="95"/>
    </location>
</feature>
<evidence type="ECO:0000259" key="4">
    <source>
        <dbReference type="Pfam" id="PF10672"/>
    </source>
</evidence>
<evidence type="ECO:0000256" key="2">
    <source>
        <dbReference type="ARBA" id="ARBA00022679"/>
    </source>
</evidence>
<dbReference type="HOGENOM" id="CLU_014042_1_2_9"/>
<dbReference type="InterPro" id="IPR015947">
    <property type="entry name" value="PUA-like_sf"/>
</dbReference>
<reference evidence="6 7" key="1">
    <citation type="submission" date="2013-03" db="EMBL/GenBank/DDBJ databases">
        <title>The Genome Sequence of Enterococcus saccharolyticus ATCC_43076 (Illumina only assembly).</title>
        <authorList>
            <consortium name="The Broad Institute Genomics Platform"/>
            <consortium name="The Broad Institute Genome Sequencing Center for Infectious Disease"/>
            <person name="Earl A."/>
            <person name="Russ C."/>
            <person name="Gilmore M."/>
            <person name="Surin D."/>
            <person name="Walker B."/>
            <person name="Young S."/>
            <person name="Zeng Q."/>
            <person name="Gargeya S."/>
            <person name="Fitzgerald M."/>
            <person name="Haas B."/>
            <person name="Abouelleil A."/>
            <person name="Allen A.W."/>
            <person name="Alvarado L."/>
            <person name="Arachchi H.M."/>
            <person name="Berlin A.M."/>
            <person name="Chapman S.B."/>
            <person name="Gainer-Dewar J."/>
            <person name="Goldberg J."/>
            <person name="Griggs A."/>
            <person name="Gujja S."/>
            <person name="Hansen M."/>
            <person name="Howarth C."/>
            <person name="Imamovic A."/>
            <person name="Ireland A."/>
            <person name="Larimer J."/>
            <person name="McCowan C."/>
            <person name="Murphy C."/>
            <person name="Pearson M."/>
            <person name="Poon T.W."/>
            <person name="Priest M."/>
            <person name="Roberts A."/>
            <person name="Saif S."/>
            <person name="Shea T."/>
            <person name="Sisk P."/>
            <person name="Sykes S."/>
            <person name="Wortman J."/>
            <person name="Nusbaum C."/>
            <person name="Birren B."/>
        </authorList>
    </citation>
    <scope>NUCLEOTIDE SEQUENCE [LARGE SCALE GENOMIC DNA]</scope>
    <source>
        <strain evidence="6 7">ATCC 43076</strain>
    </source>
</reference>
<dbReference type="InterPro" id="IPR036974">
    <property type="entry name" value="PUA_sf"/>
</dbReference>
<dbReference type="Pfam" id="PF17785">
    <property type="entry name" value="PUA_3"/>
    <property type="match status" value="1"/>
</dbReference>
<dbReference type="GO" id="GO:0003723">
    <property type="term" value="F:RNA binding"/>
    <property type="evidence" value="ECO:0007669"/>
    <property type="project" value="InterPro"/>
</dbReference>
<dbReference type="eggNOG" id="COG1092">
    <property type="taxonomic scope" value="Bacteria"/>
</dbReference>
<accession>S0NLP5</accession>
<dbReference type="Gene3D" id="2.30.130.10">
    <property type="entry name" value="PUA domain"/>
    <property type="match status" value="1"/>
</dbReference>
<feature type="domain" description="S-adenosylmethionine-dependent methyltransferase" evidence="4">
    <location>
        <begin position="205"/>
        <end position="387"/>
    </location>
</feature>
<dbReference type="PANTHER" id="PTHR43042">
    <property type="entry name" value="SAM-DEPENDENT METHYLTRANSFERASE"/>
    <property type="match status" value="1"/>
</dbReference>
<dbReference type="InterPro" id="IPR041532">
    <property type="entry name" value="RlmI-like_PUA"/>
</dbReference>
<dbReference type="AlphaFoldDB" id="S0NLP5"/>
<dbReference type="OrthoDB" id="9805492at2"/>
<dbReference type="InterPro" id="IPR029063">
    <property type="entry name" value="SAM-dependent_MTases_sf"/>
</dbReference>
<dbReference type="Pfam" id="PF10672">
    <property type="entry name" value="Methyltrans_SAM"/>
    <property type="match status" value="1"/>
</dbReference>
<dbReference type="CDD" id="cd02440">
    <property type="entry name" value="AdoMet_MTases"/>
    <property type="match status" value="1"/>
</dbReference>
<dbReference type="STRING" id="41997.RV16_GL000711"/>
<protein>
    <submittedName>
        <fullName evidence="6">SAM-dependent methyltransferase</fullName>
    </submittedName>
</protein>
<dbReference type="Gene3D" id="3.40.50.150">
    <property type="entry name" value="Vaccinia Virus protein VP39"/>
    <property type="match status" value="1"/>
</dbReference>
<organism evidence="6 7">
    <name type="scientific">Enterococcus saccharolyticus subsp. saccharolyticus ATCC 43076</name>
    <dbReference type="NCBI Taxonomy" id="1139996"/>
    <lineage>
        <taxon>Bacteria</taxon>
        <taxon>Bacillati</taxon>
        <taxon>Bacillota</taxon>
        <taxon>Bacilli</taxon>
        <taxon>Lactobacillales</taxon>
        <taxon>Enterococcaceae</taxon>
        <taxon>Enterococcus</taxon>
    </lineage>
</organism>
<dbReference type="GO" id="GO:0032259">
    <property type="term" value="P:methylation"/>
    <property type="evidence" value="ECO:0007669"/>
    <property type="project" value="UniProtKB-KW"/>
</dbReference>
<dbReference type="PANTHER" id="PTHR43042:SF3">
    <property type="entry name" value="RIBOSOMAL RNA LARGE SUBUNIT METHYLTRANSFERASE YWBD-RELATED"/>
    <property type="match status" value="1"/>
</dbReference>
<dbReference type="GO" id="GO:0008168">
    <property type="term" value="F:methyltransferase activity"/>
    <property type="evidence" value="ECO:0007669"/>
    <property type="project" value="UniProtKB-KW"/>
</dbReference>
<name>S0NLP5_9ENTE</name>
<evidence type="ECO:0000259" key="5">
    <source>
        <dbReference type="Pfam" id="PF17785"/>
    </source>
</evidence>
<comment type="caution">
    <text evidence="6">The sequence shown here is derived from an EMBL/GenBank/DDBJ whole genome shotgun (WGS) entry which is preliminary data.</text>
</comment>
<proteinExistence type="predicted"/>
<dbReference type="SUPFAM" id="SSF53335">
    <property type="entry name" value="S-adenosyl-L-methionine-dependent methyltransferases"/>
    <property type="match status" value="1"/>
</dbReference>
<evidence type="ECO:0000256" key="3">
    <source>
        <dbReference type="ARBA" id="ARBA00022691"/>
    </source>
</evidence>
<evidence type="ECO:0000313" key="6">
    <source>
        <dbReference type="EMBL" id="EOT27878.1"/>
    </source>
</evidence>
<evidence type="ECO:0000313" key="7">
    <source>
        <dbReference type="Proteomes" id="UP000014136"/>
    </source>
</evidence>
<keyword evidence="7" id="KW-1185">Reference proteome</keyword>
<keyword evidence="3" id="KW-0949">S-adenosyl-L-methionine</keyword>
<evidence type="ECO:0000256" key="1">
    <source>
        <dbReference type="ARBA" id="ARBA00022603"/>
    </source>
</evidence>
<sequence>MKLNLSLKSEVADKGKGFCYTTYNEYKAGGGNMNIKVTQQAAKKIKKGYPLIQEEDLAQKVDTNDWVTFTDTQGTYLAQGYLGKQNKGMGWILTKEACPIDHEFFVQRFATAKAKRQAYYADSQTTAFRVLNGEGDELGGLIIDLYNEYAVFSWYNDTLYHQKQPLVTAFQEVFPEVKGVYEKIRFDSNLPESQFVYGDLAPEPLVIKENGIHYATYLNEGLMTGIFLDQREVRGLLAEGFASGKTVLNMFSYTGAFSVAAAMGGAIETTSVDLAKRSLPKTKEQFAVNGLDESQQKIHVMDTFEYFKYAKKKDLQFDLIVLDPPSFARNKKKVFRVAKNYGELIEDSVDILNEDGVIIASTNAANVSPQRFQQMIEEALTKKGVHFEKIATYHLPSDFAVYPQFPEGDYLKVYFYQVKK</sequence>
<dbReference type="PATRIC" id="fig|1139996.3.peg.1764"/>
<gene>
    <name evidence="6" type="ORF">OMQ_01792</name>
</gene>
<dbReference type="Gene3D" id="3.30.750.80">
    <property type="entry name" value="RNA methyltransferase domain (HRMD) like"/>
    <property type="match status" value="1"/>
</dbReference>
<dbReference type="SUPFAM" id="SSF88697">
    <property type="entry name" value="PUA domain-like"/>
    <property type="match status" value="1"/>
</dbReference>
<dbReference type="InterPro" id="IPR019614">
    <property type="entry name" value="SAM-dep_methyl-trfase"/>
</dbReference>
<dbReference type="CDD" id="cd11572">
    <property type="entry name" value="RlmI_M_like"/>
    <property type="match status" value="1"/>
</dbReference>
<keyword evidence="2 6" id="KW-0808">Transferase</keyword>
<keyword evidence="1 6" id="KW-0489">Methyltransferase</keyword>
<dbReference type="EMBL" id="AHYT01000009">
    <property type="protein sequence ID" value="EOT27878.1"/>
    <property type="molecule type" value="Genomic_DNA"/>
</dbReference>
<dbReference type="Proteomes" id="UP000014136">
    <property type="component" value="Unassembled WGS sequence"/>
</dbReference>